<evidence type="ECO:0000313" key="2">
    <source>
        <dbReference type="EMBL" id="KAK5633862.1"/>
    </source>
</evidence>
<proteinExistence type="predicted"/>
<sequence>MQANLFKILAIAAAFSAVQSAPVETAEGQVTQGQVNGTQANEAHTNEAHVDDGVRALLQRLQKLI</sequence>
<organism evidence="2 3">
    <name type="scientific">Xylaria bambusicola</name>
    <dbReference type="NCBI Taxonomy" id="326684"/>
    <lineage>
        <taxon>Eukaryota</taxon>
        <taxon>Fungi</taxon>
        <taxon>Dikarya</taxon>
        <taxon>Ascomycota</taxon>
        <taxon>Pezizomycotina</taxon>
        <taxon>Sordariomycetes</taxon>
        <taxon>Xylariomycetidae</taxon>
        <taxon>Xylariales</taxon>
        <taxon>Xylariaceae</taxon>
        <taxon>Xylaria</taxon>
    </lineage>
</organism>
<dbReference type="EMBL" id="JAWHQM010000036">
    <property type="protein sequence ID" value="KAK5633862.1"/>
    <property type="molecule type" value="Genomic_DNA"/>
</dbReference>
<feature type="signal peptide" evidence="1">
    <location>
        <begin position="1"/>
        <end position="20"/>
    </location>
</feature>
<comment type="caution">
    <text evidence="2">The sequence shown here is derived from an EMBL/GenBank/DDBJ whole genome shotgun (WGS) entry which is preliminary data.</text>
</comment>
<dbReference type="Proteomes" id="UP001305414">
    <property type="component" value="Unassembled WGS sequence"/>
</dbReference>
<feature type="chain" id="PRO_5042946592" evidence="1">
    <location>
        <begin position="21"/>
        <end position="65"/>
    </location>
</feature>
<keyword evidence="1" id="KW-0732">Signal</keyword>
<reference evidence="2 3" key="1">
    <citation type="submission" date="2023-10" db="EMBL/GenBank/DDBJ databases">
        <title>Draft genome sequence of Xylaria bambusicola isolate GMP-LS, the root and basal stem rot pathogen of sugarcane in Indonesia.</title>
        <authorList>
            <person name="Selvaraj P."/>
            <person name="Muralishankar V."/>
            <person name="Muruganantham S."/>
            <person name="Sp S."/>
            <person name="Haryani S."/>
            <person name="Lau K.J.X."/>
            <person name="Naqvi N.I."/>
        </authorList>
    </citation>
    <scope>NUCLEOTIDE SEQUENCE [LARGE SCALE GENOMIC DNA]</scope>
    <source>
        <strain evidence="2">GMP-LS</strain>
    </source>
</reference>
<dbReference type="AlphaFoldDB" id="A0AAN7Z926"/>
<keyword evidence="3" id="KW-1185">Reference proteome</keyword>
<name>A0AAN7Z926_9PEZI</name>
<protein>
    <submittedName>
        <fullName evidence="2">Uncharacterized protein</fullName>
    </submittedName>
</protein>
<gene>
    <name evidence="2" type="ORF">RRF57_009576</name>
</gene>
<evidence type="ECO:0000256" key="1">
    <source>
        <dbReference type="SAM" id="SignalP"/>
    </source>
</evidence>
<accession>A0AAN7Z926</accession>
<evidence type="ECO:0000313" key="3">
    <source>
        <dbReference type="Proteomes" id="UP001305414"/>
    </source>
</evidence>